<dbReference type="PANTHER" id="PTHR15036">
    <property type="entry name" value="PIKACHURIN-LIKE PROTEIN"/>
    <property type="match status" value="1"/>
</dbReference>
<evidence type="ECO:0000313" key="4">
    <source>
        <dbReference type="EMBL" id="CAF4379597.1"/>
    </source>
</evidence>
<reference evidence="3" key="1">
    <citation type="submission" date="2021-02" db="EMBL/GenBank/DDBJ databases">
        <authorList>
            <person name="Nowell W R."/>
        </authorList>
    </citation>
    <scope>NUCLEOTIDE SEQUENCE</scope>
</reference>
<comment type="caution">
    <text evidence="1">Lacks conserved residue(s) required for the propagation of feature annotation.</text>
</comment>
<dbReference type="SMART" id="SM00282">
    <property type="entry name" value="LamG"/>
    <property type="match status" value="1"/>
</dbReference>
<evidence type="ECO:0000313" key="3">
    <source>
        <dbReference type="EMBL" id="CAF1580458.1"/>
    </source>
</evidence>
<name>A0A8S2FXI0_9BILA</name>
<accession>A0A8S2FXI0</accession>
<dbReference type="Pfam" id="PF00054">
    <property type="entry name" value="Laminin_G_1"/>
    <property type="match status" value="1"/>
</dbReference>
<protein>
    <recommendedName>
        <fullName evidence="2">Laminin G domain-containing protein</fullName>
    </recommendedName>
</protein>
<organism evidence="3 5">
    <name type="scientific">Didymodactylos carnosus</name>
    <dbReference type="NCBI Taxonomy" id="1234261"/>
    <lineage>
        <taxon>Eukaryota</taxon>
        <taxon>Metazoa</taxon>
        <taxon>Spiralia</taxon>
        <taxon>Gnathifera</taxon>
        <taxon>Rotifera</taxon>
        <taxon>Eurotatoria</taxon>
        <taxon>Bdelloidea</taxon>
        <taxon>Philodinida</taxon>
        <taxon>Philodinidae</taxon>
        <taxon>Didymodactylos</taxon>
    </lineage>
</organism>
<dbReference type="InterPro" id="IPR050372">
    <property type="entry name" value="Neurexin-related_CASP"/>
</dbReference>
<gene>
    <name evidence="3" type="ORF">OVA965_LOCUS40934</name>
    <name evidence="4" type="ORF">TMI583_LOCUS42471</name>
</gene>
<dbReference type="EMBL" id="CAJNOK010045765">
    <property type="protein sequence ID" value="CAF1580458.1"/>
    <property type="molecule type" value="Genomic_DNA"/>
</dbReference>
<dbReference type="Proteomes" id="UP000677228">
    <property type="component" value="Unassembled WGS sequence"/>
</dbReference>
<dbReference type="SUPFAM" id="SSF49899">
    <property type="entry name" value="Concanavalin A-like lectins/glucanases"/>
    <property type="match status" value="1"/>
</dbReference>
<evidence type="ECO:0000313" key="5">
    <source>
        <dbReference type="Proteomes" id="UP000677228"/>
    </source>
</evidence>
<feature type="non-terminal residue" evidence="3">
    <location>
        <position position="1"/>
    </location>
</feature>
<evidence type="ECO:0000256" key="1">
    <source>
        <dbReference type="PROSITE-ProRule" id="PRU00122"/>
    </source>
</evidence>
<dbReference type="InterPro" id="IPR001791">
    <property type="entry name" value="Laminin_G"/>
</dbReference>
<dbReference type="PANTHER" id="PTHR15036:SF85">
    <property type="entry name" value="SP2353, ISOFORM A"/>
    <property type="match status" value="1"/>
</dbReference>
<dbReference type="Gene3D" id="2.60.120.200">
    <property type="match status" value="1"/>
</dbReference>
<dbReference type="AlphaFoldDB" id="A0A8S2FXI0"/>
<dbReference type="PROSITE" id="PS50025">
    <property type="entry name" value="LAM_G_DOMAIN"/>
    <property type="match status" value="1"/>
</dbReference>
<evidence type="ECO:0000259" key="2">
    <source>
        <dbReference type="PROSITE" id="PS50025"/>
    </source>
</evidence>
<sequence length="174" mass="20691">LSQSRNYFNLSLKTHSLFGLIFYIGQLYNTQSNLYDRYLALTLNNGYLEFSFKLQSNKNATILKSQYRIDDGQWHRVEIKRIFRYSTLKIDNTNIMEKIARNIKKSSNLTFNSDGHLNVGGFRRLCVRYSKQYCQPFQGCIQNFRIDKRHLDLIEDEKSIHSENKRQTIRTCEI</sequence>
<dbReference type="CDD" id="cd00110">
    <property type="entry name" value="LamG"/>
    <property type="match status" value="1"/>
</dbReference>
<proteinExistence type="predicted"/>
<feature type="domain" description="Laminin G" evidence="2">
    <location>
        <begin position="1"/>
        <end position="172"/>
    </location>
</feature>
<dbReference type="EMBL" id="CAJOBA010068837">
    <property type="protein sequence ID" value="CAF4379597.1"/>
    <property type="molecule type" value="Genomic_DNA"/>
</dbReference>
<comment type="caution">
    <text evidence="3">The sequence shown here is derived from an EMBL/GenBank/DDBJ whole genome shotgun (WGS) entry which is preliminary data.</text>
</comment>
<dbReference type="InterPro" id="IPR013320">
    <property type="entry name" value="ConA-like_dom_sf"/>
</dbReference>
<dbReference type="GO" id="GO:0016020">
    <property type="term" value="C:membrane"/>
    <property type="evidence" value="ECO:0007669"/>
    <property type="project" value="UniProtKB-SubCell"/>
</dbReference>
<dbReference type="Proteomes" id="UP000682733">
    <property type="component" value="Unassembled WGS sequence"/>
</dbReference>